<reference evidence="3" key="1">
    <citation type="submission" date="2024-07" db="EMBL/GenBank/DDBJ databases">
        <title>Two chromosome-level genome assemblies of Korean endemic species Abeliophyllum distichum and Forsythia ovata (Oleaceae).</title>
        <authorList>
            <person name="Jang H."/>
        </authorList>
    </citation>
    <scope>NUCLEOTIDE SEQUENCE [LARGE SCALE GENOMIC DNA]</scope>
</reference>
<dbReference type="AlphaFoldDB" id="A0ABD1QCJ4"/>
<organism evidence="2 3">
    <name type="scientific">Forsythia ovata</name>
    <dbReference type="NCBI Taxonomy" id="205694"/>
    <lineage>
        <taxon>Eukaryota</taxon>
        <taxon>Viridiplantae</taxon>
        <taxon>Streptophyta</taxon>
        <taxon>Embryophyta</taxon>
        <taxon>Tracheophyta</taxon>
        <taxon>Spermatophyta</taxon>
        <taxon>Magnoliopsida</taxon>
        <taxon>eudicotyledons</taxon>
        <taxon>Gunneridae</taxon>
        <taxon>Pentapetalae</taxon>
        <taxon>asterids</taxon>
        <taxon>lamiids</taxon>
        <taxon>Lamiales</taxon>
        <taxon>Oleaceae</taxon>
        <taxon>Forsythieae</taxon>
        <taxon>Forsythia</taxon>
    </lineage>
</organism>
<name>A0ABD1QCJ4_9LAMI</name>
<comment type="caution">
    <text evidence="2">The sequence shown here is derived from an EMBL/GenBank/DDBJ whole genome shotgun (WGS) entry which is preliminary data.</text>
</comment>
<evidence type="ECO:0000313" key="2">
    <source>
        <dbReference type="EMBL" id="KAL2473937.1"/>
    </source>
</evidence>
<feature type="region of interest" description="Disordered" evidence="1">
    <location>
        <begin position="96"/>
        <end position="122"/>
    </location>
</feature>
<sequence>MKETQLHSSFALKTCFLRLDPWPYLPSDIVILKIEFLYNLFNPVVTIVIVNEPPDTAESELENDMLGHPQNGMMNQRKTKMKQHFDRMTPRPPIHLVYSRRKRVAGPDAGKGAEPDANKGAD</sequence>
<gene>
    <name evidence="2" type="ORF">Fot_49673</name>
</gene>
<feature type="compositionally biased region" description="Basic and acidic residues" evidence="1">
    <location>
        <begin position="111"/>
        <end position="122"/>
    </location>
</feature>
<accession>A0ABD1QCJ4</accession>
<evidence type="ECO:0000313" key="3">
    <source>
        <dbReference type="Proteomes" id="UP001604277"/>
    </source>
</evidence>
<protein>
    <submittedName>
        <fullName evidence="2">Uncharacterized protein</fullName>
    </submittedName>
</protein>
<keyword evidence="3" id="KW-1185">Reference proteome</keyword>
<dbReference type="Proteomes" id="UP001604277">
    <property type="component" value="Unassembled WGS sequence"/>
</dbReference>
<evidence type="ECO:0000256" key="1">
    <source>
        <dbReference type="SAM" id="MobiDB-lite"/>
    </source>
</evidence>
<proteinExistence type="predicted"/>
<dbReference type="EMBL" id="JBFOLJ010000015">
    <property type="protein sequence ID" value="KAL2473937.1"/>
    <property type="molecule type" value="Genomic_DNA"/>
</dbReference>